<gene>
    <name evidence="2" type="ORF">CC78DRAFT_574923</name>
</gene>
<evidence type="ECO:0000256" key="1">
    <source>
        <dbReference type="SAM" id="MobiDB-lite"/>
    </source>
</evidence>
<proteinExistence type="predicted"/>
<reference evidence="3" key="1">
    <citation type="journal article" date="2020" name="Stud. Mycol.">
        <title>101 Dothideomycetes genomes: A test case for predicting lifestyles and emergence of pathogens.</title>
        <authorList>
            <person name="Haridas S."/>
            <person name="Albert R."/>
            <person name="Binder M."/>
            <person name="Bloem J."/>
            <person name="LaButti K."/>
            <person name="Salamov A."/>
            <person name="Andreopoulos B."/>
            <person name="Baker S."/>
            <person name="Barry K."/>
            <person name="Bills G."/>
            <person name="Bluhm B."/>
            <person name="Cannon C."/>
            <person name="Castanera R."/>
            <person name="Culley D."/>
            <person name="Daum C."/>
            <person name="Ezra D."/>
            <person name="Gonzalez J."/>
            <person name="Henrissat B."/>
            <person name="Kuo A."/>
            <person name="Liang C."/>
            <person name="Lipzen A."/>
            <person name="Lutzoni F."/>
            <person name="Magnuson J."/>
            <person name="Mondo S."/>
            <person name="Nolan M."/>
            <person name="Ohm R."/>
            <person name="Pangilinan J."/>
            <person name="Park H.-J."/>
            <person name="Ramirez L."/>
            <person name="Alfaro M."/>
            <person name="Sun H."/>
            <person name="Tritt A."/>
            <person name="Yoshinaga Y."/>
            <person name="Zwiers L.-H."/>
            <person name="Turgeon B."/>
            <person name="Goodwin S."/>
            <person name="Spatafora J."/>
            <person name="Crous P."/>
            <person name="Grigoriev I."/>
        </authorList>
    </citation>
    <scope>NUCLEOTIDE SEQUENCE [LARGE SCALE GENOMIC DNA]</scope>
    <source>
        <strain evidence="3">CBS 304.66</strain>
    </source>
</reference>
<protein>
    <submittedName>
        <fullName evidence="2">Uncharacterized protein</fullName>
    </submittedName>
</protein>
<dbReference type="EMBL" id="ML986582">
    <property type="protein sequence ID" value="KAF2269363.1"/>
    <property type="molecule type" value="Genomic_DNA"/>
</dbReference>
<feature type="compositionally biased region" description="Basic and acidic residues" evidence="1">
    <location>
        <begin position="1"/>
        <end position="10"/>
    </location>
</feature>
<name>A0A9P4TPZ2_9PLEO</name>
<feature type="region of interest" description="Disordered" evidence="1">
    <location>
        <begin position="1"/>
        <end position="23"/>
    </location>
</feature>
<comment type="caution">
    <text evidence="2">The sequence shown here is derived from an EMBL/GenBank/DDBJ whole genome shotgun (WGS) entry which is preliminary data.</text>
</comment>
<evidence type="ECO:0000313" key="2">
    <source>
        <dbReference type="EMBL" id="KAF2269363.1"/>
    </source>
</evidence>
<dbReference type="AlphaFoldDB" id="A0A9P4TPZ2"/>
<keyword evidence="3" id="KW-1185">Reference proteome</keyword>
<organism evidence="2 3">
    <name type="scientific">Lojkania enalia</name>
    <dbReference type="NCBI Taxonomy" id="147567"/>
    <lineage>
        <taxon>Eukaryota</taxon>
        <taxon>Fungi</taxon>
        <taxon>Dikarya</taxon>
        <taxon>Ascomycota</taxon>
        <taxon>Pezizomycotina</taxon>
        <taxon>Dothideomycetes</taxon>
        <taxon>Pleosporomycetidae</taxon>
        <taxon>Pleosporales</taxon>
        <taxon>Pleosporales incertae sedis</taxon>
        <taxon>Lojkania</taxon>
    </lineage>
</organism>
<dbReference type="Proteomes" id="UP000800093">
    <property type="component" value="Unassembled WGS sequence"/>
</dbReference>
<evidence type="ECO:0000313" key="3">
    <source>
        <dbReference type="Proteomes" id="UP000800093"/>
    </source>
</evidence>
<accession>A0A9P4TPZ2</accession>
<sequence length="155" mass="17079">MYGPEQRDAFMENGSSWTHMNAGSPRRELGIRVGGCASRAEERLAVRRIKIHHFLSDNIYRRPGVKNTRASIAQIVTKIHDDGRDHDTVDLPSDVWRVADFAEFSGAPTRPRDAPLDRRIVGHALVTLALVVVEFAGTTGPDIVTLGQPPSVSMP</sequence>